<feature type="transmembrane region" description="Helical" evidence="2">
    <location>
        <begin position="290"/>
        <end position="314"/>
    </location>
</feature>
<evidence type="ECO:0000313" key="3">
    <source>
        <dbReference type="EMBL" id="KKW27231.1"/>
    </source>
</evidence>
<organism evidence="3 4">
    <name type="scientific">candidate division Kazan bacterium GW2011_GWB1_52_7</name>
    <dbReference type="NCBI Taxonomy" id="1620414"/>
    <lineage>
        <taxon>Bacteria</taxon>
        <taxon>Bacteria division Kazan-3B-28</taxon>
    </lineage>
</organism>
<feature type="coiled-coil region" evidence="1">
    <location>
        <begin position="645"/>
        <end position="672"/>
    </location>
</feature>
<dbReference type="AlphaFoldDB" id="A0A0G1X8A7"/>
<feature type="transmembrane region" description="Helical" evidence="2">
    <location>
        <begin position="133"/>
        <end position="150"/>
    </location>
</feature>
<sequence length="971" mass="103850">MKNWSQLIKRFLDKPRGRLMLIVSLLAIAVLVGVPLIAHAQLIPGQYTSSSALFIPDWLKRLLDPSGGLQAVSWLAESTLKAIVGALVYGLEALLGMINALLLWILNEVILKGQNGVLGSPAVLQAWGAMRSAANVLFFLALAIFAIMIITRSGGYNFKKAITGLVTAVVLANLSYQLVWVFIEAGDALKNSASTVFGFQPSQIDILYQDLLTLFSGGVIFDPKMSIYGYIGLSLVILIIAIVTTYALFRIVAVMTERAIQIILLTIFAPFYFALGLLPHKDLSSYASRWWTNLIKWILVLPISFLLLGVANLLRPNAPGSSVSEQLVALFKFGDNSAAAGLDAGMIMYIIVMVAVMIAAANTPKMLDVPLSAATKWMGDMIDKPFQLAGKSASSTIGKYWQLGVEKLKGSKLGGPLRQAEIAGAKLDAQLEAAKKANKVATGRAVNEQLLPQANVILSNRQRKLDEFMAIEGYKRYGVTSIDDLDVAQKSALELQFDKQNPGLASSRNWANAIKNSIAKDDSELEDSIALGPEAMEASIADVRKRAEAERVATGRVSTDTARELSRKVTRALKQAGTGVDKYNWRKMLNPLLEDSDFYDLVSNLTTGAGYQYMPKKPFAISAKDEKRAADLEAKRTTLHSQRQLTAAETEIAQTNARLAASQTNIASLSAELGNLANSLNRLGGAGQQAALAIRSADPKVLDAIANDADFRDSVTNLGSSGIAALSAFSGTNKNVYGQIERIAANPNLDEAQKVHDIEGLLSFANFQGSADAAAKLLVHRNGIPLATIRTQGAPIAEGMANPALAAQLSEYATKTIGADAAKRQAAALAQQQATQQRTIDTLTVDILQSASGHPSYENTLTEVVKSGFVTTAGATVTGTAAQQEVRTESLGLMNELRRAGTAAGGDETKIKVESLGLGNKVADWAKRTNLTNFGVGKKDLQDPTQAGELSLADALDHLARGASATNNIKP</sequence>
<dbReference type="EMBL" id="LCRB01000001">
    <property type="protein sequence ID" value="KKW27231.1"/>
    <property type="molecule type" value="Genomic_DNA"/>
</dbReference>
<proteinExistence type="predicted"/>
<evidence type="ECO:0000256" key="1">
    <source>
        <dbReference type="SAM" id="Coils"/>
    </source>
</evidence>
<protein>
    <submittedName>
        <fullName evidence="3">Uncharacterized protein</fullName>
    </submittedName>
</protein>
<feature type="transmembrane region" description="Helical" evidence="2">
    <location>
        <begin position="260"/>
        <end position="278"/>
    </location>
</feature>
<accession>A0A0G1X8A7</accession>
<evidence type="ECO:0000256" key="2">
    <source>
        <dbReference type="SAM" id="Phobius"/>
    </source>
</evidence>
<feature type="transmembrane region" description="Helical" evidence="2">
    <location>
        <begin position="227"/>
        <end position="248"/>
    </location>
</feature>
<dbReference type="Proteomes" id="UP000034913">
    <property type="component" value="Unassembled WGS sequence"/>
</dbReference>
<keyword evidence="2" id="KW-0472">Membrane</keyword>
<feature type="transmembrane region" description="Helical" evidence="2">
    <location>
        <begin position="162"/>
        <end position="183"/>
    </location>
</feature>
<name>A0A0G1X8A7_UNCK3</name>
<gene>
    <name evidence="3" type="ORF">VF00_C0001G0166</name>
</gene>
<keyword evidence="1" id="KW-0175">Coiled coil</keyword>
<feature type="transmembrane region" description="Helical" evidence="2">
    <location>
        <begin position="340"/>
        <end position="361"/>
    </location>
</feature>
<reference evidence="3 4" key="1">
    <citation type="journal article" date="2015" name="Nature">
        <title>rRNA introns, odd ribosomes, and small enigmatic genomes across a large radiation of phyla.</title>
        <authorList>
            <person name="Brown C.T."/>
            <person name="Hug L.A."/>
            <person name="Thomas B.C."/>
            <person name="Sharon I."/>
            <person name="Castelle C.J."/>
            <person name="Singh A."/>
            <person name="Wilkins M.J."/>
            <person name="Williams K.H."/>
            <person name="Banfield J.F."/>
        </authorList>
    </citation>
    <scope>NUCLEOTIDE SEQUENCE [LARGE SCALE GENOMIC DNA]</scope>
</reference>
<evidence type="ECO:0000313" key="4">
    <source>
        <dbReference type="Proteomes" id="UP000034913"/>
    </source>
</evidence>
<comment type="caution">
    <text evidence="3">The sequence shown here is derived from an EMBL/GenBank/DDBJ whole genome shotgun (WGS) entry which is preliminary data.</text>
</comment>
<keyword evidence="2" id="KW-1133">Transmembrane helix</keyword>
<feature type="transmembrane region" description="Helical" evidence="2">
    <location>
        <begin position="204"/>
        <end position="221"/>
    </location>
</feature>
<feature type="transmembrane region" description="Helical" evidence="2">
    <location>
        <begin position="82"/>
        <end position="106"/>
    </location>
</feature>
<keyword evidence="2" id="KW-0812">Transmembrane</keyword>